<name>A0A249XSF2_9CAUD</name>
<dbReference type="Pfam" id="PF23968">
    <property type="entry name" value="Phage_cement_3"/>
    <property type="match status" value="1"/>
</dbReference>
<organism evidence="1 2">
    <name type="scientific">Mycobacterium phage Phabba</name>
    <dbReference type="NCBI Taxonomy" id="2027899"/>
    <lineage>
        <taxon>Viruses</taxon>
        <taxon>Duplodnaviria</taxon>
        <taxon>Heunggongvirae</taxon>
        <taxon>Uroviricota</taxon>
        <taxon>Caudoviricetes</taxon>
        <taxon>Ceeclamvirinae</taxon>
        <taxon>Myrnavirus</taxon>
        <taxon>Myrnavirus phabba</taxon>
        <taxon>Myranavirus phabba</taxon>
    </lineage>
</organism>
<dbReference type="EMBL" id="MF668280">
    <property type="protein sequence ID" value="ASZ74672.1"/>
    <property type="molecule type" value="Genomic_DNA"/>
</dbReference>
<accession>A0A249XSF2</accession>
<protein>
    <submittedName>
        <fullName evidence="1">Uncharacterized protein</fullName>
    </submittedName>
</protein>
<dbReference type="Proteomes" id="UP000226037">
    <property type="component" value="Segment"/>
</dbReference>
<proteinExistence type="predicted"/>
<evidence type="ECO:0000313" key="1">
    <source>
        <dbReference type="EMBL" id="ASZ74672.1"/>
    </source>
</evidence>
<gene>
    <name evidence="1" type="ORF">SEA_PHABBA_103</name>
</gene>
<reference evidence="2" key="1">
    <citation type="submission" date="2017-08" db="EMBL/GenBank/DDBJ databases">
        <authorList>
            <person name="de Groot N.N."/>
        </authorList>
    </citation>
    <scope>NUCLEOTIDE SEQUENCE [LARGE SCALE GENOMIC DNA]</scope>
</reference>
<keyword evidence="2" id="KW-1185">Reference proteome</keyword>
<evidence type="ECO:0000313" key="2">
    <source>
        <dbReference type="Proteomes" id="UP000226037"/>
    </source>
</evidence>
<sequence length="181" mass="18992">MFRPPLSNPAQKRTLRPLYANHQATPWGGFLDPDLDVTFDIYPGTVMQRVYGEVFAPYTGEAGTSPVGLSALFVNTGGYQGHEVNEVTGSGTGLFTIWIGGPDAMFEILAPAFDTEADWPETTGPGKYLLTANAQGQLTPAGVNPSNAIATLIDIPSTDKIIVSLDRYDIAASGGGLAGGS</sequence>
<dbReference type="InterPro" id="IPR057111">
    <property type="entry name" value="Phage_cement"/>
</dbReference>